<feature type="compositionally biased region" description="Low complexity" evidence="1">
    <location>
        <begin position="175"/>
        <end position="194"/>
    </location>
</feature>
<gene>
    <name evidence="2" type="ORF">ALC56_09566</name>
</gene>
<accession>A0A195F613</accession>
<dbReference type="Proteomes" id="UP000078541">
    <property type="component" value="Unassembled WGS sequence"/>
</dbReference>
<feature type="compositionally biased region" description="Basic and acidic residues" evidence="1">
    <location>
        <begin position="130"/>
        <end position="168"/>
    </location>
</feature>
<evidence type="ECO:0000313" key="2">
    <source>
        <dbReference type="EMBL" id="KYN36030.1"/>
    </source>
</evidence>
<dbReference type="EMBL" id="KQ981763">
    <property type="protein sequence ID" value="KYN36030.1"/>
    <property type="molecule type" value="Genomic_DNA"/>
</dbReference>
<keyword evidence="3" id="KW-1185">Reference proteome</keyword>
<evidence type="ECO:0000313" key="3">
    <source>
        <dbReference type="Proteomes" id="UP000078541"/>
    </source>
</evidence>
<organism evidence="2 3">
    <name type="scientific">Trachymyrmex septentrionalis</name>
    <dbReference type="NCBI Taxonomy" id="34720"/>
    <lineage>
        <taxon>Eukaryota</taxon>
        <taxon>Metazoa</taxon>
        <taxon>Ecdysozoa</taxon>
        <taxon>Arthropoda</taxon>
        <taxon>Hexapoda</taxon>
        <taxon>Insecta</taxon>
        <taxon>Pterygota</taxon>
        <taxon>Neoptera</taxon>
        <taxon>Endopterygota</taxon>
        <taxon>Hymenoptera</taxon>
        <taxon>Apocrita</taxon>
        <taxon>Aculeata</taxon>
        <taxon>Formicoidea</taxon>
        <taxon>Formicidae</taxon>
        <taxon>Myrmicinae</taxon>
        <taxon>Trachymyrmex</taxon>
    </lineage>
</organism>
<feature type="region of interest" description="Disordered" evidence="1">
    <location>
        <begin position="130"/>
        <end position="218"/>
    </location>
</feature>
<dbReference type="AlphaFoldDB" id="A0A195F613"/>
<proteinExistence type="predicted"/>
<protein>
    <submittedName>
        <fullName evidence="2">Uncharacterized protein</fullName>
    </submittedName>
</protein>
<evidence type="ECO:0000256" key="1">
    <source>
        <dbReference type="SAM" id="MobiDB-lite"/>
    </source>
</evidence>
<sequence>MRCAIFLRTNFIEEVRRRAGEEGREEGREVLNSSVRIVDKIYEAGGYGLSGPCTSESGHRLDSGSPFWRIQLDQDLLDTISAIYPEWFKDYTNSRTASTSSPTSASASGAQSCNDSTAVVVVTGGEAKVVKGDAKSKSKAKKADGHKDKDRDRKDPRRDAKDERDAGNGKKGTKPSPQQDKAAADAAGRKAASAVPGSESKMAEGNQSPPKAEVDDSPLQHAMDRNKESARIIASQPGLQVHDVPLPDLIIRPHSLVTTLKSPPTANYATVKTAFFIAPCKWPLYATQLPDFRESADNSSGDNDGDIN</sequence>
<feature type="region of interest" description="Disordered" evidence="1">
    <location>
        <begin position="94"/>
        <end position="114"/>
    </location>
</feature>
<reference evidence="2 3" key="1">
    <citation type="submission" date="2016-03" db="EMBL/GenBank/DDBJ databases">
        <title>Trachymyrmex septentrionalis WGS genome.</title>
        <authorList>
            <person name="Nygaard S."/>
            <person name="Hu H."/>
            <person name="Boomsma J."/>
            <person name="Zhang G."/>
        </authorList>
    </citation>
    <scope>NUCLEOTIDE SEQUENCE [LARGE SCALE GENOMIC DNA]</scope>
    <source>
        <strain evidence="2">Tsep2-gDNA-1</strain>
        <tissue evidence="2">Whole body</tissue>
    </source>
</reference>
<name>A0A195F613_9HYME</name>
<dbReference type="STRING" id="34720.A0A195F613"/>